<keyword evidence="3" id="KW-1185">Reference proteome</keyword>
<proteinExistence type="predicted"/>
<evidence type="ECO:0000313" key="2">
    <source>
        <dbReference type="EMBL" id="TCS77901.1"/>
    </source>
</evidence>
<protein>
    <recommendedName>
        <fullName evidence="4">Fusaric acid resistance family protein</fullName>
    </recommendedName>
</protein>
<feature type="transmembrane region" description="Helical" evidence="1">
    <location>
        <begin position="21"/>
        <end position="54"/>
    </location>
</feature>
<accession>A0A4R3K5F6</accession>
<comment type="caution">
    <text evidence="2">The sequence shown here is derived from an EMBL/GenBank/DDBJ whole genome shotgun (WGS) entry which is preliminary data.</text>
</comment>
<sequence length="247" mass="28585">MYYMRGLTASSLSVKTYLKNYLAILICGLFGTVASMNYVLCIFLNVVCMFILVYFYEDDFLPRSHFMYGFAFVMLQAQPYPASMLPQRILSMLYGFCVISLYLFLKRRRKKQSGLKTFAVQGSRLLGEELLRISDKTGTVNSEKKLSALVSRLVQKMYPDVVKQNAFLSSHTLADRYRNGDWNVTLSHLSLYISRVPERENQNIPEGKGVGFKWRNLMTQFNQHSCRGRFALKAAIYYWDRKLCPAL</sequence>
<dbReference type="AlphaFoldDB" id="A0A4R3K5F6"/>
<keyword evidence="1" id="KW-0812">Transmembrane</keyword>
<evidence type="ECO:0008006" key="4">
    <source>
        <dbReference type="Google" id="ProtNLM"/>
    </source>
</evidence>
<reference evidence="2 3" key="1">
    <citation type="submission" date="2019-03" db="EMBL/GenBank/DDBJ databases">
        <title>Genomic Encyclopedia of Type Strains, Phase IV (KMG-IV): sequencing the most valuable type-strain genomes for metagenomic binning, comparative biology and taxonomic classification.</title>
        <authorList>
            <person name="Goeker M."/>
        </authorList>
    </citation>
    <scope>NUCLEOTIDE SEQUENCE [LARGE SCALE GENOMIC DNA]</scope>
    <source>
        <strain evidence="2 3">DSM 29489</strain>
    </source>
</reference>
<dbReference type="Proteomes" id="UP000295726">
    <property type="component" value="Unassembled WGS sequence"/>
</dbReference>
<keyword evidence="1" id="KW-0472">Membrane</keyword>
<name>A0A4R3K5F6_9FIRM</name>
<dbReference type="EMBL" id="SLZZ01000014">
    <property type="protein sequence ID" value="TCS77901.1"/>
    <property type="molecule type" value="Genomic_DNA"/>
</dbReference>
<evidence type="ECO:0000313" key="3">
    <source>
        <dbReference type="Proteomes" id="UP000295726"/>
    </source>
</evidence>
<feature type="transmembrane region" description="Helical" evidence="1">
    <location>
        <begin position="89"/>
        <end position="105"/>
    </location>
</feature>
<gene>
    <name evidence="2" type="ORF">EDD59_11455</name>
</gene>
<keyword evidence="1" id="KW-1133">Transmembrane helix</keyword>
<evidence type="ECO:0000256" key="1">
    <source>
        <dbReference type="SAM" id="Phobius"/>
    </source>
</evidence>
<organism evidence="2 3">
    <name type="scientific">Muricomes intestini</name>
    <dbReference type="NCBI Taxonomy" id="1796634"/>
    <lineage>
        <taxon>Bacteria</taxon>
        <taxon>Bacillati</taxon>
        <taxon>Bacillota</taxon>
        <taxon>Clostridia</taxon>
        <taxon>Lachnospirales</taxon>
        <taxon>Lachnospiraceae</taxon>
        <taxon>Muricomes</taxon>
    </lineage>
</organism>